<dbReference type="EMBL" id="JAVDTF010000004">
    <property type="protein sequence ID" value="MDR6785442.1"/>
    <property type="molecule type" value="Genomic_DNA"/>
</dbReference>
<sequence>MKRQKNKVVDKLNKTGAVFLVCHLLFIALVQSFHLHPEQVKCEHFGTKHKEQHNFQAEKCKVCDYLIHKKGKEICTDTICVQVQLLPLLASTGGYLYAGTYEFIRQGFTNKGPPSHVIF</sequence>
<evidence type="ECO:0000313" key="2">
    <source>
        <dbReference type="Proteomes" id="UP001246858"/>
    </source>
</evidence>
<accession>A0ACC6L1R3</accession>
<evidence type="ECO:0000313" key="1">
    <source>
        <dbReference type="EMBL" id="MDR6785442.1"/>
    </source>
</evidence>
<comment type="caution">
    <text evidence="1">The sequence shown here is derived from an EMBL/GenBank/DDBJ whole genome shotgun (WGS) entry which is preliminary data.</text>
</comment>
<proteinExistence type="predicted"/>
<gene>
    <name evidence="1" type="ORF">J2X78_004027</name>
</gene>
<keyword evidence="2" id="KW-1185">Reference proteome</keyword>
<dbReference type="Proteomes" id="UP001246858">
    <property type="component" value="Unassembled WGS sequence"/>
</dbReference>
<organism evidence="1 2">
    <name type="scientific">Pedobacter africanus</name>
    <dbReference type="NCBI Taxonomy" id="151894"/>
    <lineage>
        <taxon>Bacteria</taxon>
        <taxon>Pseudomonadati</taxon>
        <taxon>Bacteroidota</taxon>
        <taxon>Sphingobacteriia</taxon>
        <taxon>Sphingobacteriales</taxon>
        <taxon>Sphingobacteriaceae</taxon>
        <taxon>Pedobacter</taxon>
    </lineage>
</organism>
<reference evidence="1" key="1">
    <citation type="submission" date="2023-07" db="EMBL/GenBank/DDBJ databases">
        <title>Sorghum-associated microbial communities from plants grown in Nebraska, USA.</title>
        <authorList>
            <person name="Schachtman D."/>
        </authorList>
    </citation>
    <scope>NUCLEOTIDE SEQUENCE</scope>
    <source>
        <strain evidence="1">2697</strain>
    </source>
</reference>
<protein>
    <submittedName>
        <fullName evidence="1">Uncharacterized protein</fullName>
    </submittedName>
</protein>
<name>A0ACC6L1R3_9SPHI</name>